<dbReference type="InterPro" id="IPR052509">
    <property type="entry name" value="Metal_resp_DNA-bind_regulator"/>
</dbReference>
<dbReference type="Pfam" id="PF03551">
    <property type="entry name" value="PadR"/>
    <property type="match status" value="1"/>
</dbReference>
<reference evidence="2 3" key="1">
    <citation type="submission" date="2018-07" db="EMBL/GenBank/DDBJ databases">
        <title>Genomic Encyclopedia of Type Strains, Phase IV (KMG-IV): sequencing the most valuable type-strain genomes for metagenomic binning, comparative biology and taxonomic classification.</title>
        <authorList>
            <person name="Goeker M."/>
        </authorList>
    </citation>
    <scope>NUCLEOTIDE SEQUENCE [LARGE SCALE GENOMIC DNA]</scope>
    <source>
        <strain evidence="2 3">DSM 21410</strain>
    </source>
</reference>
<organism evidence="2 3">
    <name type="scientific">Schleiferia thermophila</name>
    <dbReference type="NCBI Taxonomy" id="884107"/>
    <lineage>
        <taxon>Bacteria</taxon>
        <taxon>Pseudomonadati</taxon>
        <taxon>Bacteroidota</taxon>
        <taxon>Flavobacteriia</taxon>
        <taxon>Flavobacteriales</taxon>
        <taxon>Schleiferiaceae</taxon>
        <taxon>Schleiferia</taxon>
    </lineage>
</organism>
<dbReference type="InterPro" id="IPR005149">
    <property type="entry name" value="Tscrpt_reg_PadR_N"/>
</dbReference>
<protein>
    <submittedName>
        <fullName evidence="2">PadR family transcriptional regulator</fullName>
    </submittedName>
</protein>
<dbReference type="SUPFAM" id="SSF46785">
    <property type="entry name" value="Winged helix' DNA-binding domain"/>
    <property type="match status" value="1"/>
</dbReference>
<dbReference type="AlphaFoldDB" id="A0A369ACU9"/>
<dbReference type="EMBL" id="QPJS01000001">
    <property type="protein sequence ID" value="RCX05244.1"/>
    <property type="molecule type" value="Genomic_DNA"/>
</dbReference>
<keyword evidence="3" id="KW-1185">Reference proteome</keyword>
<sequence length="111" mass="12861">MTSDNREQVLAQMRKGVLEMCVLAILSKSDAYSNDIIETLQKNHILMVEGTLYPLLTRMKNQGYLSYRWEESKSGPPRKYFSITEKGKVHLNTLIGIWNEFSHSINKLIKQ</sequence>
<evidence type="ECO:0000259" key="1">
    <source>
        <dbReference type="Pfam" id="PF03551"/>
    </source>
</evidence>
<name>A0A369ACU9_9FLAO</name>
<comment type="caution">
    <text evidence="2">The sequence shown here is derived from an EMBL/GenBank/DDBJ whole genome shotgun (WGS) entry which is preliminary data.</text>
</comment>
<dbReference type="PANTHER" id="PTHR33169:SF14">
    <property type="entry name" value="TRANSCRIPTIONAL REGULATOR RV3488"/>
    <property type="match status" value="1"/>
</dbReference>
<dbReference type="InterPro" id="IPR036390">
    <property type="entry name" value="WH_DNA-bd_sf"/>
</dbReference>
<accession>A0A369ACU9</accession>
<gene>
    <name evidence="2" type="ORF">DES35_101529</name>
</gene>
<proteinExistence type="predicted"/>
<dbReference type="Gene3D" id="1.10.10.10">
    <property type="entry name" value="Winged helix-like DNA-binding domain superfamily/Winged helix DNA-binding domain"/>
    <property type="match status" value="1"/>
</dbReference>
<dbReference type="InterPro" id="IPR036388">
    <property type="entry name" value="WH-like_DNA-bd_sf"/>
</dbReference>
<evidence type="ECO:0000313" key="2">
    <source>
        <dbReference type="EMBL" id="RCX05244.1"/>
    </source>
</evidence>
<dbReference type="PANTHER" id="PTHR33169">
    <property type="entry name" value="PADR-FAMILY TRANSCRIPTIONAL REGULATOR"/>
    <property type="match status" value="1"/>
</dbReference>
<dbReference type="Proteomes" id="UP000253517">
    <property type="component" value="Unassembled WGS sequence"/>
</dbReference>
<feature type="domain" description="Transcription regulator PadR N-terminal" evidence="1">
    <location>
        <begin position="22"/>
        <end position="91"/>
    </location>
</feature>
<evidence type="ECO:0000313" key="3">
    <source>
        <dbReference type="Proteomes" id="UP000253517"/>
    </source>
</evidence>